<feature type="DNA-binding region" description="Homeobox" evidence="6">
    <location>
        <begin position="100"/>
        <end position="159"/>
    </location>
</feature>
<evidence type="ECO:0000256" key="2">
    <source>
        <dbReference type="ARBA" id="ARBA00004123"/>
    </source>
</evidence>
<comment type="subcellular location">
    <subcellularLocation>
        <location evidence="2 6 7">Nucleus</location>
    </subcellularLocation>
</comment>
<evidence type="ECO:0000313" key="11">
    <source>
        <dbReference type="Proteomes" id="UP000472265"/>
    </source>
</evidence>
<dbReference type="InterPro" id="IPR009057">
    <property type="entry name" value="Homeodomain-like_sf"/>
</dbReference>
<dbReference type="AlphaFoldDB" id="A0A671U2H6"/>
<comment type="function">
    <text evidence="1">Sequence-specific transcription factor which is part of a developmental regulatory system that provides cells with specific positional identities on the anterior-posterior axis.</text>
</comment>
<dbReference type="PROSITE" id="PS00027">
    <property type="entry name" value="HOMEOBOX_1"/>
    <property type="match status" value="1"/>
</dbReference>
<evidence type="ECO:0000256" key="3">
    <source>
        <dbReference type="ARBA" id="ARBA00023125"/>
    </source>
</evidence>
<evidence type="ECO:0000256" key="1">
    <source>
        <dbReference type="ARBA" id="ARBA00003263"/>
    </source>
</evidence>
<dbReference type="RefSeq" id="XP_030280908.1">
    <property type="nucleotide sequence ID" value="XM_030425048.1"/>
</dbReference>
<reference evidence="10" key="3">
    <citation type="submission" date="2025-09" db="UniProtKB">
        <authorList>
            <consortium name="Ensembl"/>
        </authorList>
    </citation>
    <scope>IDENTIFICATION</scope>
</reference>
<dbReference type="OMA" id="CTETQNM"/>
<evidence type="ECO:0000256" key="4">
    <source>
        <dbReference type="ARBA" id="ARBA00023155"/>
    </source>
</evidence>
<evidence type="ECO:0000256" key="6">
    <source>
        <dbReference type="PROSITE-ProRule" id="PRU00108"/>
    </source>
</evidence>
<feature type="compositionally biased region" description="Polar residues" evidence="8">
    <location>
        <begin position="71"/>
        <end position="81"/>
    </location>
</feature>
<keyword evidence="3 6" id="KW-0238">DNA-binding</keyword>
<dbReference type="Proteomes" id="UP000472265">
    <property type="component" value="Chromosome 8"/>
</dbReference>
<dbReference type="GeneID" id="115586213"/>
<keyword evidence="5 6" id="KW-0539">Nucleus</keyword>
<dbReference type="InterPro" id="IPR050649">
    <property type="entry name" value="Paired_Homeobox_TFs"/>
</dbReference>
<accession>A0A671U2H6</accession>
<sequence>MTKDHMAGVKLLEMWNRGNTEKKSCMDEERESQPCKKLSHSIEEILREPTCVRKERSFHREWSVIKENTRISDQLSSTESPQIRLESPKSTTNCLSQRKKRQTRVTFTPFQVQELEKVFQQSHYPDVNTRDQLASSLHLTEGRIQIWFQNRRAKWRKTETLREIEVVTKQHVHSASHPLLYYELLQKPQLQAACWLPCCLPEPLRSRRFVRAASTPTFLSDTRLDHAAVYLDSRDMERYSSTFSILTNEGRNEGSH</sequence>
<feature type="region of interest" description="Disordered" evidence="8">
    <location>
        <begin position="71"/>
        <end position="92"/>
    </location>
</feature>
<dbReference type="InParanoid" id="A0A671U2H6"/>
<feature type="domain" description="Homeobox" evidence="9">
    <location>
        <begin position="98"/>
        <end position="158"/>
    </location>
</feature>
<protein>
    <submittedName>
        <fullName evidence="10">Homeobox protein aristaless-like 4</fullName>
    </submittedName>
</protein>
<evidence type="ECO:0000256" key="8">
    <source>
        <dbReference type="SAM" id="MobiDB-lite"/>
    </source>
</evidence>
<evidence type="ECO:0000256" key="7">
    <source>
        <dbReference type="RuleBase" id="RU000682"/>
    </source>
</evidence>
<dbReference type="InterPro" id="IPR001356">
    <property type="entry name" value="HD"/>
</dbReference>
<dbReference type="Pfam" id="PF00046">
    <property type="entry name" value="Homeodomain"/>
    <property type="match status" value="1"/>
</dbReference>
<dbReference type="GO" id="GO:0005634">
    <property type="term" value="C:nucleus"/>
    <property type="evidence" value="ECO:0007669"/>
    <property type="project" value="UniProtKB-SubCell"/>
</dbReference>
<dbReference type="GO" id="GO:0000981">
    <property type="term" value="F:DNA-binding transcription factor activity, RNA polymerase II-specific"/>
    <property type="evidence" value="ECO:0007669"/>
    <property type="project" value="InterPro"/>
</dbReference>
<dbReference type="Gene3D" id="1.10.10.60">
    <property type="entry name" value="Homeodomain-like"/>
    <property type="match status" value="1"/>
</dbReference>
<dbReference type="InterPro" id="IPR017970">
    <property type="entry name" value="Homeobox_CS"/>
</dbReference>
<organism evidence="10 11">
    <name type="scientific">Sparus aurata</name>
    <name type="common">Gilthead sea bream</name>
    <dbReference type="NCBI Taxonomy" id="8175"/>
    <lineage>
        <taxon>Eukaryota</taxon>
        <taxon>Metazoa</taxon>
        <taxon>Chordata</taxon>
        <taxon>Craniata</taxon>
        <taxon>Vertebrata</taxon>
        <taxon>Euteleostomi</taxon>
        <taxon>Actinopterygii</taxon>
        <taxon>Neopterygii</taxon>
        <taxon>Teleostei</taxon>
        <taxon>Neoteleostei</taxon>
        <taxon>Acanthomorphata</taxon>
        <taxon>Eupercaria</taxon>
        <taxon>Spariformes</taxon>
        <taxon>Sparidae</taxon>
        <taxon>Sparus</taxon>
    </lineage>
</organism>
<reference evidence="10" key="2">
    <citation type="submission" date="2025-08" db="UniProtKB">
        <authorList>
            <consortium name="Ensembl"/>
        </authorList>
    </citation>
    <scope>IDENTIFICATION</scope>
</reference>
<dbReference type="SMART" id="SM00389">
    <property type="entry name" value="HOX"/>
    <property type="match status" value="1"/>
</dbReference>
<dbReference type="FunFam" id="1.10.10.60:FF:000679">
    <property type="entry name" value="Homeobox protein aristaless"/>
    <property type="match status" value="1"/>
</dbReference>
<dbReference type="PANTHER" id="PTHR24329">
    <property type="entry name" value="HOMEOBOX PROTEIN ARISTALESS"/>
    <property type="match status" value="1"/>
</dbReference>
<dbReference type="GeneTree" id="ENSGT00940000165209"/>
<dbReference type="GO" id="GO:0000977">
    <property type="term" value="F:RNA polymerase II transcription regulatory region sequence-specific DNA binding"/>
    <property type="evidence" value="ECO:0007669"/>
    <property type="project" value="TreeGrafter"/>
</dbReference>
<dbReference type="Ensembl" id="ENSSAUT00010009156.1">
    <property type="protein sequence ID" value="ENSSAUP00010008561.1"/>
    <property type="gene ID" value="ENSSAUG00010004278.1"/>
</dbReference>
<dbReference type="CDD" id="cd00086">
    <property type="entry name" value="homeodomain"/>
    <property type="match status" value="1"/>
</dbReference>
<dbReference type="OrthoDB" id="6159439at2759"/>
<gene>
    <name evidence="10" type="primary">LOC115586213</name>
</gene>
<keyword evidence="11" id="KW-1185">Reference proteome</keyword>
<dbReference type="PANTHER" id="PTHR24329:SF340">
    <property type="entry name" value="ARISTALESS RELATED HOMEOBOX"/>
    <property type="match status" value="1"/>
</dbReference>
<dbReference type="PROSITE" id="PS50071">
    <property type="entry name" value="HOMEOBOX_2"/>
    <property type="match status" value="1"/>
</dbReference>
<evidence type="ECO:0000313" key="10">
    <source>
        <dbReference type="Ensembl" id="ENSSAUP00010008561.1"/>
    </source>
</evidence>
<keyword evidence="4 6" id="KW-0371">Homeobox</keyword>
<proteinExistence type="predicted"/>
<evidence type="ECO:0000256" key="5">
    <source>
        <dbReference type="ARBA" id="ARBA00023242"/>
    </source>
</evidence>
<evidence type="ECO:0000259" key="9">
    <source>
        <dbReference type="PROSITE" id="PS50071"/>
    </source>
</evidence>
<reference evidence="10" key="1">
    <citation type="submission" date="2021-04" db="EMBL/GenBank/DDBJ databases">
        <authorList>
            <consortium name="Wellcome Sanger Institute Data Sharing"/>
        </authorList>
    </citation>
    <scope>NUCLEOTIDE SEQUENCE [LARGE SCALE GENOMIC DNA]</scope>
</reference>
<dbReference type="SUPFAM" id="SSF46689">
    <property type="entry name" value="Homeodomain-like"/>
    <property type="match status" value="1"/>
</dbReference>
<name>A0A671U2H6_SPAAU</name>